<dbReference type="WBParaSite" id="GPUH_0001161101-mRNA-1">
    <property type="protein sequence ID" value="GPUH_0001161101-mRNA-1"/>
    <property type="gene ID" value="GPUH_0001161101"/>
</dbReference>
<dbReference type="EMBL" id="UYRT01078658">
    <property type="protein sequence ID" value="VDN18991.1"/>
    <property type="molecule type" value="Genomic_DNA"/>
</dbReference>
<dbReference type="AlphaFoldDB" id="A0A183DSA6"/>
<feature type="region of interest" description="Disordered" evidence="1">
    <location>
        <begin position="228"/>
        <end position="253"/>
    </location>
</feature>
<evidence type="ECO:0000256" key="1">
    <source>
        <dbReference type="SAM" id="MobiDB-lite"/>
    </source>
</evidence>
<evidence type="ECO:0000313" key="3">
    <source>
        <dbReference type="Proteomes" id="UP000271098"/>
    </source>
</evidence>
<name>A0A183DSA6_9BILA</name>
<accession>A0A183DSA6</accession>
<feature type="region of interest" description="Disordered" evidence="1">
    <location>
        <begin position="120"/>
        <end position="190"/>
    </location>
</feature>
<evidence type="ECO:0000313" key="4">
    <source>
        <dbReference type="WBParaSite" id="GPUH_0001161101-mRNA-1"/>
    </source>
</evidence>
<feature type="region of interest" description="Disordered" evidence="1">
    <location>
        <begin position="51"/>
        <end position="100"/>
    </location>
</feature>
<proteinExistence type="predicted"/>
<feature type="compositionally biased region" description="Basic and acidic residues" evidence="1">
    <location>
        <begin position="80"/>
        <end position="90"/>
    </location>
</feature>
<keyword evidence="3" id="KW-1185">Reference proteome</keyword>
<dbReference type="Proteomes" id="UP000271098">
    <property type="component" value="Unassembled WGS sequence"/>
</dbReference>
<organism evidence="4">
    <name type="scientific">Gongylonema pulchrum</name>
    <dbReference type="NCBI Taxonomy" id="637853"/>
    <lineage>
        <taxon>Eukaryota</taxon>
        <taxon>Metazoa</taxon>
        <taxon>Ecdysozoa</taxon>
        <taxon>Nematoda</taxon>
        <taxon>Chromadorea</taxon>
        <taxon>Rhabditida</taxon>
        <taxon>Spirurina</taxon>
        <taxon>Spiruromorpha</taxon>
        <taxon>Spiruroidea</taxon>
        <taxon>Gongylonematidae</taxon>
        <taxon>Gongylonema</taxon>
    </lineage>
</organism>
<evidence type="ECO:0000313" key="2">
    <source>
        <dbReference type="EMBL" id="VDN18991.1"/>
    </source>
</evidence>
<reference evidence="2 3" key="2">
    <citation type="submission" date="2018-11" db="EMBL/GenBank/DDBJ databases">
        <authorList>
            <consortium name="Pathogen Informatics"/>
        </authorList>
    </citation>
    <scope>NUCLEOTIDE SEQUENCE [LARGE SCALE GENOMIC DNA]</scope>
</reference>
<protein>
    <submittedName>
        <fullName evidence="4">ANK_REP_REGION domain-containing protein</fullName>
    </submittedName>
</protein>
<dbReference type="OrthoDB" id="433924at2759"/>
<reference evidence="4" key="1">
    <citation type="submission" date="2016-06" db="UniProtKB">
        <authorList>
            <consortium name="WormBaseParasite"/>
        </authorList>
    </citation>
    <scope>IDENTIFICATION</scope>
</reference>
<gene>
    <name evidence="2" type="ORF">GPUH_LOCUS11597</name>
</gene>
<sequence length="613" mass="68764">MTPDEWNKFGNIESRELGRLYIPDRIPTETEKLLCNFSPDLGRVTRNKLKTVLKTETSPPKTPTARPDGAGPAKGKKGRGGKDDAAENDSRAIPMAAVPSGADVPDELLFSMSPTDALQIALADTSTEGEENFPAPSHQSPKTRGSSSSRKRGGRGRGRGRPRKSCTPVAYHPELLQDNESDAVSSFQSGEQSFIVSSSTEGRSASANVFEQSSCSLDTSEAAPLVIDEQETEDFSPGAPRFPARGRARSPTEEAAAAAAEAAAEEQRRRATTPRRTILTDQFRAAALSNRLSTVKWTGRCIPERRGFDINQKFRGKTLAIEKSTDSIDTAQSSEPNVPSKSAPVRSALEMLALEMPELPLPITVDPITAIEIATLRRHQQNREKPLTTYEQFRAAALSNRLSTVKWTGRCIPERRGFDINQKFRGKTLAIELCERPCGPHHEIDDMLQQIVQDGARLDLPDDTKGRIPLHFAVEGEFWCRVKVLLHLRDITVRRVLCPVVVRAMWEFEFSNWTTEFGFNYETSRLPNDRYGYMILLAAFDYRSSRYWRVRMWGESQFADVQVNDRPVQSLSYDSHGYIYVSNLINGWNRVKIRFHPFVKKRKLLLMAQVHRI</sequence>
<feature type="compositionally biased region" description="Basic residues" evidence="1">
    <location>
        <begin position="149"/>
        <end position="164"/>
    </location>
</feature>
<feature type="compositionally biased region" description="Low complexity" evidence="1">
    <location>
        <begin position="236"/>
        <end position="245"/>
    </location>
</feature>